<protein>
    <recommendedName>
        <fullName evidence="2">BPTI/Kunitz inhibitor domain-containing protein</fullName>
    </recommendedName>
</protein>
<dbReference type="EMBL" id="OV121138">
    <property type="protein sequence ID" value="CAH0559934.1"/>
    <property type="molecule type" value="Genomic_DNA"/>
</dbReference>
<gene>
    <name evidence="3" type="ORF">MELIAE_LOCUS9800</name>
</gene>
<dbReference type="InterPro" id="IPR002223">
    <property type="entry name" value="Kunitz_BPTI"/>
</dbReference>
<name>A0A9P0FK00_BRAAE</name>
<keyword evidence="4" id="KW-1185">Reference proteome</keyword>
<reference evidence="3" key="1">
    <citation type="submission" date="2021-12" db="EMBL/GenBank/DDBJ databases">
        <authorList>
            <person name="King R."/>
        </authorList>
    </citation>
    <scope>NUCLEOTIDE SEQUENCE</scope>
</reference>
<feature type="domain" description="BPTI/Kunitz inhibitor" evidence="2">
    <location>
        <begin position="27"/>
        <end position="82"/>
    </location>
</feature>
<dbReference type="Gene3D" id="4.10.410.10">
    <property type="entry name" value="Pancreatic trypsin inhibitor Kunitz domain"/>
    <property type="match status" value="1"/>
</dbReference>
<accession>A0A9P0FK00</accession>
<sequence>MKFVLILFGLFFCVEFIICRQFDQRDCSKPPMMGTCSNPNSFTSYYWDEQEQKCKGRLLAMGPGCQMTKNSFERKRNCRYVAGPICSTIDCMCRQSG</sequence>
<proteinExistence type="predicted"/>
<dbReference type="GO" id="GO:0004867">
    <property type="term" value="F:serine-type endopeptidase inhibitor activity"/>
    <property type="evidence" value="ECO:0007669"/>
    <property type="project" value="InterPro"/>
</dbReference>
<feature type="chain" id="PRO_5040257395" description="BPTI/Kunitz inhibitor domain-containing protein" evidence="1">
    <location>
        <begin position="20"/>
        <end position="97"/>
    </location>
</feature>
<dbReference type="PROSITE" id="PS50279">
    <property type="entry name" value="BPTI_KUNITZ_2"/>
    <property type="match status" value="1"/>
</dbReference>
<dbReference type="SUPFAM" id="SSF57362">
    <property type="entry name" value="BPTI-like"/>
    <property type="match status" value="1"/>
</dbReference>
<evidence type="ECO:0000313" key="3">
    <source>
        <dbReference type="EMBL" id="CAH0559934.1"/>
    </source>
</evidence>
<dbReference type="Pfam" id="PF00014">
    <property type="entry name" value="Kunitz_BPTI"/>
    <property type="match status" value="1"/>
</dbReference>
<evidence type="ECO:0000256" key="1">
    <source>
        <dbReference type="SAM" id="SignalP"/>
    </source>
</evidence>
<dbReference type="InterPro" id="IPR036880">
    <property type="entry name" value="Kunitz_BPTI_sf"/>
</dbReference>
<organism evidence="3 4">
    <name type="scientific">Brassicogethes aeneus</name>
    <name type="common">Rape pollen beetle</name>
    <name type="synonym">Meligethes aeneus</name>
    <dbReference type="NCBI Taxonomy" id="1431903"/>
    <lineage>
        <taxon>Eukaryota</taxon>
        <taxon>Metazoa</taxon>
        <taxon>Ecdysozoa</taxon>
        <taxon>Arthropoda</taxon>
        <taxon>Hexapoda</taxon>
        <taxon>Insecta</taxon>
        <taxon>Pterygota</taxon>
        <taxon>Neoptera</taxon>
        <taxon>Endopterygota</taxon>
        <taxon>Coleoptera</taxon>
        <taxon>Polyphaga</taxon>
        <taxon>Cucujiformia</taxon>
        <taxon>Nitidulidae</taxon>
        <taxon>Meligethinae</taxon>
        <taxon>Brassicogethes</taxon>
    </lineage>
</organism>
<evidence type="ECO:0000313" key="4">
    <source>
        <dbReference type="Proteomes" id="UP001154078"/>
    </source>
</evidence>
<feature type="signal peptide" evidence="1">
    <location>
        <begin position="1"/>
        <end position="19"/>
    </location>
</feature>
<keyword evidence="1" id="KW-0732">Signal</keyword>
<evidence type="ECO:0000259" key="2">
    <source>
        <dbReference type="PROSITE" id="PS50279"/>
    </source>
</evidence>
<dbReference type="AlphaFoldDB" id="A0A9P0FK00"/>
<dbReference type="Proteomes" id="UP001154078">
    <property type="component" value="Chromosome 7"/>
</dbReference>